<reference evidence="2" key="1">
    <citation type="submission" date="2020-02" db="EMBL/GenBank/DDBJ databases">
        <authorList>
            <person name="Meier V. D."/>
        </authorList>
    </citation>
    <scope>NUCLEOTIDE SEQUENCE</scope>
    <source>
        <strain evidence="2">AVDCRST_MAG56</strain>
    </source>
</reference>
<feature type="compositionally biased region" description="Low complexity" evidence="1">
    <location>
        <begin position="12"/>
        <end position="28"/>
    </location>
</feature>
<protein>
    <submittedName>
        <fullName evidence="2">Uncharacterized protein</fullName>
    </submittedName>
</protein>
<feature type="region of interest" description="Disordered" evidence="1">
    <location>
        <begin position="1"/>
        <end position="28"/>
    </location>
</feature>
<name>A0A6J4J7N1_9SPHI</name>
<sequence>APHRQHTGNERLAAPADPGLGRLPGAAGRGAAPALFAVLRRAPVPQPGPARPRKERVRGNQLPRPVAQPGFSAENRAVVAGAARVRPFPGAGRAGHPRRHGLQRRAGRKQQLPDHRRRPVGVAGPVQPPFAPAGGGGAGRHHAASPRRHWVAVGFAVRPVGGLQPRAGSRGGPPRRATVVPGAARRPAVAPQSLPRGRRTGLEPLCGTGRRQPQPPRRVAAGGGKEPPARPVQIPRGPALAGIAAGRRVAQLAGDAAARRPPGQRRRVPRLRGDGGEPRPSHAAATVGGGLVPAGRRVHLVGGDGLQKLHLRLQLRRQCFFAPLRHRGPRGLRILAGLPVRPGRHQNPALRHTFNV</sequence>
<gene>
    <name evidence="2" type="ORF">AVDCRST_MAG56-3165</name>
</gene>
<proteinExistence type="predicted"/>
<feature type="compositionally biased region" description="Low complexity" evidence="1">
    <location>
        <begin position="76"/>
        <end position="91"/>
    </location>
</feature>
<evidence type="ECO:0000313" key="2">
    <source>
        <dbReference type="EMBL" id="CAA9272746.1"/>
    </source>
</evidence>
<feature type="region of interest" description="Disordered" evidence="1">
    <location>
        <begin position="253"/>
        <end position="289"/>
    </location>
</feature>
<feature type="region of interest" description="Disordered" evidence="1">
    <location>
        <begin position="41"/>
        <end position="145"/>
    </location>
</feature>
<feature type="non-terminal residue" evidence="2">
    <location>
        <position position="1"/>
    </location>
</feature>
<dbReference type="AlphaFoldDB" id="A0A6J4J7N1"/>
<feature type="compositionally biased region" description="Basic and acidic residues" evidence="1">
    <location>
        <begin position="271"/>
        <end position="280"/>
    </location>
</feature>
<feature type="region of interest" description="Disordered" evidence="1">
    <location>
        <begin position="162"/>
        <end position="234"/>
    </location>
</feature>
<feature type="compositionally biased region" description="Low complexity" evidence="1">
    <location>
        <begin position="165"/>
        <end position="191"/>
    </location>
</feature>
<feature type="compositionally biased region" description="Basic residues" evidence="1">
    <location>
        <begin position="95"/>
        <end position="108"/>
    </location>
</feature>
<evidence type="ECO:0000256" key="1">
    <source>
        <dbReference type="SAM" id="MobiDB-lite"/>
    </source>
</evidence>
<organism evidence="2">
    <name type="scientific">uncultured Cytophagales bacterium</name>
    <dbReference type="NCBI Taxonomy" id="158755"/>
    <lineage>
        <taxon>Bacteria</taxon>
        <taxon>Pseudomonadati</taxon>
        <taxon>Bacteroidota</taxon>
        <taxon>Sphingobacteriia</taxon>
        <taxon>Sphingobacteriales</taxon>
        <taxon>environmental samples</taxon>
    </lineage>
</organism>
<dbReference type="EMBL" id="CADCTQ010000267">
    <property type="protein sequence ID" value="CAA9272746.1"/>
    <property type="molecule type" value="Genomic_DNA"/>
</dbReference>
<accession>A0A6J4J7N1</accession>
<feature type="non-terminal residue" evidence="2">
    <location>
        <position position="356"/>
    </location>
</feature>